<proteinExistence type="predicted"/>
<sequence length="133" mass="15504">MSVKEEIFTLVNERVGAVICLYDQSSSNSIDVIEAINHLVDGTLEERILKKKNQDLIKEDYSHFFFSKNFGQQLNIIFSQIPKTPTKNEINQFISILDKQYDIENECEVVIIKPTGNSFKFHHPSLQIHHFEY</sequence>
<evidence type="ECO:0000313" key="1">
    <source>
        <dbReference type="EMBL" id="RZF21946.1"/>
    </source>
</evidence>
<organism evidence="1 2">
    <name type="scientific">Halobacteriovorax vibrionivorans</name>
    <dbReference type="NCBI Taxonomy" id="2152716"/>
    <lineage>
        <taxon>Bacteria</taxon>
        <taxon>Pseudomonadati</taxon>
        <taxon>Bdellovibrionota</taxon>
        <taxon>Bacteriovoracia</taxon>
        <taxon>Bacteriovoracales</taxon>
        <taxon>Halobacteriovoraceae</taxon>
        <taxon>Halobacteriovorax</taxon>
    </lineage>
</organism>
<reference evidence="2" key="1">
    <citation type="journal article" date="2019" name="Int. J. Syst. Evol. Microbiol.">
        <title>Halobacteriovorax valvorus sp. nov., a novel prokaryotic predator isolated from coastal seawater of China.</title>
        <authorList>
            <person name="Chen M.-X."/>
        </authorList>
    </citation>
    <scope>NUCLEOTIDE SEQUENCE [LARGE SCALE GENOMIC DNA]</scope>
    <source>
        <strain evidence="2">BL9</strain>
    </source>
</reference>
<dbReference type="RefSeq" id="WP_115361854.1">
    <property type="nucleotide sequence ID" value="NZ_QDKL01000002.1"/>
</dbReference>
<name>A0ABY0IJB1_9BACT</name>
<dbReference type="Proteomes" id="UP000443582">
    <property type="component" value="Unassembled WGS sequence"/>
</dbReference>
<gene>
    <name evidence="1" type="ORF">DAY19_09670</name>
</gene>
<dbReference type="EMBL" id="QDKL01000002">
    <property type="protein sequence ID" value="RZF21946.1"/>
    <property type="molecule type" value="Genomic_DNA"/>
</dbReference>
<evidence type="ECO:0000313" key="2">
    <source>
        <dbReference type="Proteomes" id="UP000443582"/>
    </source>
</evidence>
<protein>
    <submittedName>
        <fullName evidence="1">Uncharacterized protein</fullName>
    </submittedName>
</protein>
<comment type="caution">
    <text evidence="1">The sequence shown here is derived from an EMBL/GenBank/DDBJ whole genome shotgun (WGS) entry which is preliminary data.</text>
</comment>
<accession>A0ABY0IJB1</accession>
<keyword evidence="2" id="KW-1185">Reference proteome</keyword>